<organism evidence="3 4">
    <name type="scientific">Tilletia horrida</name>
    <dbReference type="NCBI Taxonomy" id="155126"/>
    <lineage>
        <taxon>Eukaryota</taxon>
        <taxon>Fungi</taxon>
        <taxon>Dikarya</taxon>
        <taxon>Basidiomycota</taxon>
        <taxon>Ustilaginomycotina</taxon>
        <taxon>Exobasidiomycetes</taxon>
        <taxon>Tilletiales</taxon>
        <taxon>Tilletiaceae</taxon>
        <taxon>Tilletia</taxon>
    </lineage>
</organism>
<evidence type="ECO:0000256" key="1">
    <source>
        <dbReference type="SAM" id="MobiDB-lite"/>
    </source>
</evidence>
<proteinExistence type="predicted"/>
<evidence type="ECO:0000313" key="3">
    <source>
        <dbReference type="EMBL" id="KAK0521603.1"/>
    </source>
</evidence>
<keyword evidence="2" id="KW-0472">Membrane</keyword>
<dbReference type="AlphaFoldDB" id="A0AAN6G5G8"/>
<keyword evidence="2" id="KW-1133">Transmembrane helix</keyword>
<evidence type="ECO:0000256" key="2">
    <source>
        <dbReference type="SAM" id="Phobius"/>
    </source>
</evidence>
<accession>A0AAN6G5G8</accession>
<evidence type="ECO:0000313" key="4">
    <source>
        <dbReference type="Proteomes" id="UP001176521"/>
    </source>
</evidence>
<reference evidence="3" key="1">
    <citation type="journal article" date="2023" name="PhytoFront">
        <title>Draft Genome Resources of Seven Strains of Tilletia horrida, Causal Agent of Kernel Smut of Rice.</title>
        <authorList>
            <person name="Khanal S."/>
            <person name="Antony Babu S."/>
            <person name="Zhou X.G."/>
        </authorList>
    </citation>
    <scope>NUCLEOTIDE SEQUENCE</scope>
    <source>
        <strain evidence="3">TX3</strain>
    </source>
</reference>
<keyword evidence="2" id="KW-0812">Transmembrane</keyword>
<sequence length="324" mass="32969">MSALQAIQRRTGGSQSRNPYARALGAAAAIVSLAGLGIGLYVYSRWTPDSQPGQGGDEWAAGGGSRHGTQSGPPGADATGKGPSGGAAGAATKPQARRGPRPTLSLSLPPPFDRTSPTALQLLHDLVAVLAEHFLIHLILPDSPSSSAPASAGTAETGASGSGTGALAAVFADVLDFDARRLLLYSTSAGRQALSVALACDAHVEVSFFADGTGADSEAGGLAAEAAEDDGAAIKSVEHLQRTAGVVVLLVLPSPDVDSAAPPSAFSRSSFEATLEYFKKASFSRSIRIIDTRVSSAAGAAPDVAEQWQEGADRIVELRAKMKR</sequence>
<gene>
    <name evidence="3" type="ORF">OC842_006726</name>
</gene>
<dbReference type="EMBL" id="JAPDMQ010000657">
    <property type="protein sequence ID" value="KAK0521603.1"/>
    <property type="molecule type" value="Genomic_DNA"/>
</dbReference>
<feature type="transmembrane region" description="Helical" evidence="2">
    <location>
        <begin position="20"/>
        <end position="43"/>
    </location>
</feature>
<feature type="region of interest" description="Disordered" evidence="1">
    <location>
        <begin position="51"/>
        <end position="112"/>
    </location>
</feature>
<name>A0AAN6G5G8_9BASI</name>
<keyword evidence="4" id="KW-1185">Reference proteome</keyword>
<comment type="caution">
    <text evidence="3">The sequence shown here is derived from an EMBL/GenBank/DDBJ whole genome shotgun (WGS) entry which is preliminary data.</text>
</comment>
<feature type="compositionally biased region" description="Gly residues" evidence="1">
    <location>
        <begin position="53"/>
        <end position="66"/>
    </location>
</feature>
<dbReference type="Proteomes" id="UP001176521">
    <property type="component" value="Unassembled WGS sequence"/>
</dbReference>
<protein>
    <submittedName>
        <fullName evidence="3">Uncharacterized protein</fullName>
    </submittedName>
</protein>